<feature type="region of interest" description="Disordered" evidence="10">
    <location>
        <begin position="80"/>
        <end position="166"/>
    </location>
</feature>
<feature type="transmembrane region" description="Helical" evidence="11">
    <location>
        <begin position="195"/>
        <end position="214"/>
    </location>
</feature>
<protein>
    <recommendedName>
        <fullName evidence="7">Regulator of microtubule dynamics protein 2</fullName>
    </recommendedName>
    <alternativeName>
        <fullName evidence="8">Protein FAM82A1</fullName>
    </alternativeName>
</protein>
<dbReference type="GO" id="GO:0005876">
    <property type="term" value="C:spindle microtubule"/>
    <property type="evidence" value="ECO:0007669"/>
    <property type="project" value="TreeGrafter"/>
</dbReference>
<evidence type="ECO:0000256" key="8">
    <source>
        <dbReference type="ARBA" id="ARBA00041609"/>
    </source>
</evidence>
<keyword evidence="5 11" id="KW-0472">Membrane</keyword>
<evidence type="ECO:0000256" key="9">
    <source>
        <dbReference type="SAM" id="Coils"/>
    </source>
</evidence>
<comment type="subcellular location">
    <subcellularLocation>
        <location evidence="1">Membrane</location>
        <topology evidence="1">Single-pass membrane protein</topology>
    </subcellularLocation>
</comment>
<dbReference type="SUPFAM" id="SSF48452">
    <property type="entry name" value="TPR-like"/>
    <property type="match status" value="1"/>
</dbReference>
<proteinExistence type="inferred from homology"/>
<dbReference type="GO" id="GO:0005739">
    <property type="term" value="C:mitochondrion"/>
    <property type="evidence" value="ECO:0007669"/>
    <property type="project" value="TreeGrafter"/>
</dbReference>
<feature type="coiled-coil region" evidence="9">
    <location>
        <begin position="265"/>
        <end position="292"/>
    </location>
</feature>
<organism evidence="12 13">
    <name type="scientific">Laticauda laticaudata</name>
    <name type="common">Blue-ringed sea krait</name>
    <name type="synonym">Blue-lipped sea krait</name>
    <dbReference type="NCBI Taxonomy" id="8630"/>
    <lineage>
        <taxon>Eukaryota</taxon>
        <taxon>Metazoa</taxon>
        <taxon>Chordata</taxon>
        <taxon>Craniata</taxon>
        <taxon>Vertebrata</taxon>
        <taxon>Euteleostomi</taxon>
        <taxon>Lepidosauria</taxon>
        <taxon>Squamata</taxon>
        <taxon>Bifurcata</taxon>
        <taxon>Unidentata</taxon>
        <taxon>Episquamata</taxon>
        <taxon>Toxicofera</taxon>
        <taxon>Serpentes</taxon>
        <taxon>Colubroidea</taxon>
        <taxon>Elapidae</taxon>
        <taxon>Laticaudinae</taxon>
        <taxon>Laticauda</taxon>
    </lineage>
</organism>
<sequence length="608" mass="67017">MLVNVSSITFNVSKIFNVSSVSYSGRISGHTNSFRRYLASETSEARGRGGAKPAKLAQPAVSTAASALGEPLEMNVASMPERGGRKCSQLHDKPSSGSTSPAPQAAPAGDDGSSRPTIWRATKKRRFPGSAVRRPPIRSRVSDGAGGPCASLRRRPSAGSGAEAGKEAAGARVATASRIGAPETAGMSHFENKRLLFGLMAGAAGVTFVLHWYLKMQKRSKGMHLPVFPNSASGFDLIDFPYETHQEEKTVLLLQGRQLQILEKLNGLVVSVEELKRELTFLKEAIPKLDELVRDELQGKTESHRTSPSHRSAKKRKTEAAAQGVSDTTSSEEAESEGSYMTAHTDTEGESEEEKGWINSSISSLTPEEKIDLSNLLQEADRMHGGSEHEKRESFKLLLEREEEYRNHPGFLWRLVRAYGDMFELTTDAEEKKNYAAEGKLVGENAINLDPSSAESHQWFAIMCGYMSQFETIQNKIRNGYLFKEHLDQAIALKPQDPLLYYLTGRWCYEVAQLSWIEKKVAAALFGTPPTSTIHEALQNFLKAEEIHPRYSKCNYVYLAKCYKDLGQRSNALSCCETASSILPVTKEKSAVTTDVHLVAKKITWLPL</sequence>
<evidence type="ECO:0000256" key="6">
    <source>
        <dbReference type="ARBA" id="ARBA00038360"/>
    </source>
</evidence>
<evidence type="ECO:0000256" key="1">
    <source>
        <dbReference type="ARBA" id="ARBA00004167"/>
    </source>
</evidence>
<evidence type="ECO:0000256" key="3">
    <source>
        <dbReference type="ARBA" id="ARBA00022989"/>
    </source>
</evidence>
<comment type="similarity">
    <text evidence="6">Belongs to the RMDN family.</text>
</comment>
<dbReference type="InterPro" id="IPR011990">
    <property type="entry name" value="TPR-like_helical_dom_sf"/>
</dbReference>
<gene>
    <name evidence="12" type="primary">RMDN2</name>
</gene>
<feature type="compositionally biased region" description="Basic residues" evidence="10">
    <location>
        <begin position="307"/>
        <end position="317"/>
    </location>
</feature>
<evidence type="ECO:0000256" key="11">
    <source>
        <dbReference type="SAM" id="Phobius"/>
    </source>
</evidence>
<keyword evidence="3 11" id="KW-1133">Transmembrane helix</keyword>
<evidence type="ECO:0000256" key="10">
    <source>
        <dbReference type="SAM" id="MobiDB-lite"/>
    </source>
</evidence>
<evidence type="ECO:0000256" key="4">
    <source>
        <dbReference type="ARBA" id="ARBA00023054"/>
    </source>
</evidence>
<evidence type="ECO:0000256" key="2">
    <source>
        <dbReference type="ARBA" id="ARBA00022692"/>
    </source>
</evidence>
<dbReference type="Ensembl" id="ENSLLTT00000017312.1">
    <property type="protein sequence ID" value="ENSLLTP00000016680.1"/>
    <property type="gene ID" value="ENSLLTG00000012713.1"/>
</dbReference>
<dbReference type="Pfam" id="PF21033">
    <property type="entry name" value="RMD1-3"/>
    <property type="match status" value="1"/>
</dbReference>
<evidence type="ECO:0000313" key="13">
    <source>
        <dbReference type="Proteomes" id="UP000694406"/>
    </source>
</evidence>
<reference evidence="12" key="1">
    <citation type="submission" date="2025-08" db="UniProtKB">
        <authorList>
            <consortium name="Ensembl"/>
        </authorList>
    </citation>
    <scope>IDENTIFICATION</scope>
</reference>
<dbReference type="PANTHER" id="PTHR16056:SF15">
    <property type="entry name" value="REGULATOR OF MICROTUBULE DYNAMICS PROTEIN 2"/>
    <property type="match status" value="1"/>
</dbReference>
<accession>A0A8C5SE52</accession>
<dbReference type="Gene3D" id="1.25.40.10">
    <property type="entry name" value="Tetratricopeptide repeat domain"/>
    <property type="match status" value="1"/>
</dbReference>
<dbReference type="PANTHER" id="PTHR16056">
    <property type="entry name" value="REGULATOR OF MICROTUBULE DYNAMICS PROTEIN"/>
    <property type="match status" value="1"/>
</dbReference>
<feature type="region of interest" description="Disordered" evidence="10">
    <location>
        <begin position="298"/>
        <end position="362"/>
    </location>
</feature>
<reference evidence="12" key="2">
    <citation type="submission" date="2025-09" db="UniProtKB">
        <authorList>
            <consortium name="Ensembl"/>
        </authorList>
    </citation>
    <scope>IDENTIFICATION</scope>
</reference>
<keyword evidence="2 11" id="KW-0812">Transmembrane</keyword>
<dbReference type="AlphaFoldDB" id="A0A8C5SE52"/>
<dbReference type="GO" id="GO:0016020">
    <property type="term" value="C:membrane"/>
    <property type="evidence" value="ECO:0007669"/>
    <property type="project" value="UniProtKB-SubCell"/>
</dbReference>
<dbReference type="GeneTree" id="ENSGT00950000182992"/>
<keyword evidence="13" id="KW-1185">Reference proteome</keyword>
<dbReference type="Proteomes" id="UP000694406">
    <property type="component" value="Unplaced"/>
</dbReference>
<evidence type="ECO:0000256" key="7">
    <source>
        <dbReference type="ARBA" id="ARBA00039964"/>
    </source>
</evidence>
<name>A0A8C5SE52_LATLA</name>
<dbReference type="InterPro" id="IPR049039">
    <property type="entry name" value="RMD1-3_a_helical_rpt"/>
</dbReference>
<dbReference type="GO" id="GO:0097431">
    <property type="term" value="C:mitotic spindle pole"/>
    <property type="evidence" value="ECO:0007669"/>
    <property type="project" value="TreeGrafter"/>
</dbReference>
<dbReference type="GO" id="GO:0008017">
    <property type="term" value="F:microtubule binding"/>
    <property type="evidence" value="ECO:0007669"/>
    <property type="project" value="TreeGrafter"/>
</dbReference>
<evidence type="ECO:0000313" key="12">
    <source>
        <dbReference type="Ensembl" id="ENSLLTP00000016680.1"/>
    </source>
</evidence>
<evidence type="ECO:0000256" key="5">
    <source>
        <dbReference type="ARBA" id="ARBA00023136"/>
    </source>
</evidence>
<keyword evidence="4 9" id="KW-0175">Coiled coil</keyword>